<dbReference type="PATRIC" id="fig|178306.9.peg.1256"/>
<dbReference type="InterPro" id="IPR012490">
    <property type="entry name" value="PaRep2a"/>
</dbReference>
<dbReference type="EnsemblBacteria" id="AAL63664">
    <property type="protein sequence ID" value="AAL63664"/>
    <property type="gene ID" value="PAE1698"/>
</dbReference>
<dbReference type="KEGG" id="pai:PAE1698"/>
<accession>Q8ZWN6</accession>
<organism evidence="1 2">
    <name type="scientific">Pyrobaculum aerophilum (strain ATCC 51768 / DSM 7523 / JCM 9630 / CIP 104966 / NBRC 100827 / IM2)</name>
    <dbReference type="NCBI Taxonomy" id="178306"/>
    <lineage>
        <taxon>Archaea</taxon>
        <taxon>Thermoproteota</taxon>
        <taxon>Thermoprotei</taxon>
        <taxon>Thermoproteales</taxon>
        <taxon>Thermoproteaceae</taxon>
        <taxon>Pyrobaculum</taxon>
    </lineage>
</organism>
<dbReference type="InParanoid" id="Q8ZWN6"/>
<dbReference type="Pfam" id="PF07903">
    <property type="entry name" value="PaRep2a"/>
    <property type="match status" value="1"/>
</dbReference>
<gene>
    <name evidence="1" type="ordered locus">PAE1698</name>
</gene>
<dbReference type="AlphaFoldDB" id="Q8ZWN6"/>
<keyword evidence="2" id="KW-1185">Reference proteome</keyword>
<sequence length="115" mass="12983">MKIKEEALGSAAGWYFQCFGETANPLKVAKRLEEYFALCQMRTAAKREFGVALSERALRGAFWWDGEWTGKPVSCLVTEREAMCKWGKCQVEICGEGGDRRRVHKARKPPLPGVD</sequence>
<dbReference type="HOGENOM" id="CLU_2103595_0_0_2"/>
<dbReference type="STRING" id="178306.PAE1698"/>
<reference evidence="1 2" key="1">
    <citation type="journal article" date="2002" name="Proc. Natl. Acad. Sci. U.S.A.">
        <title>Genome sequence of the hyperthermophilic crenarchaeon Pyrobaculum aerophilum.</title>
        <authorList>
            <person name="Fitz-Gibbon S.T."/>
            <person name="Ladner H."/>
            <person name="Kim U.J."/>
            <person name="Stetter K.O."/>
            <person name="Simon M.I."/>
            <person name="Miller J.H."/>
        </authorList>
    </citation>
    <scope>NUCLEOTIDE SEQUENCE [LARGE SCALE GENOMIC DNA]</scope>
    <source>
        <strain evidence="2">ATCC 51768 / DSM 7523 / JCM 9630 / CIP 104966 / NBRC 100827 / IM2</strain>
    </source>
</reference>
<dbReference type="Proteomes" id="UP000002439">
    <property type="component" value="Chromosome"/>
</dbReference>
<protein>
    <submittedName>
        <fullName evidence="1">PaREP2a</fullName>
    </submittedName>
</protein>
<name>Q8ZWN6_PYRAE</name>
<evidence type="ECO:0000313" key="1">
    <source>
        <dbReference type="EMBL" id="AAL63664.1"/>
    </source>
</evidence>
<dbReference type="EMBL" id="AE009441">
    <property type="protein sequence ID" value="AAL63664.1"/>
    <property type="molecule type" value="Genomic_DNA"/>
</dbReference>
<evidence type="ECO:0000313" key="2">
    <source>
        <dbReference type="Proteomes" id="UP000002439"/>
    </source>
</evidence>
<proteinExistence type="predicted"/>